<feature type="transmembrane region" description="Helical" evidence="1">
    <location>
        <begin position="149"/>
        <end position="167"/>
    </location>
</feature>
<evidence type="ECO:0000256" key="1">
    <source>
        <dbReference type="SAM" id="Phobius"/>
    </source>
</evidence>
<evidence type="ECO:0000313" key="2">
    <source>
        <dbReference type="EMBL" id="KKR97872.1"/>
    </source>
</evidence>
<evidence type="ECO:0000313" key="3">
    <source>
        <dbReference type="Proteomes" id="UP000034746"/>
    </source>
</evidence>
<dbReference type="EMBL" id="LCAU01000007">
    <property type="protein sequence ID" value="KKR97872.1"/>
    <property type="molecule type" value="Genomic_DNA"/>
</dbReference>
<dbReference type="Proteomes" id="UP000034746">
    <property type="component" value="Unassembled WGS sequence"/>
</dbReference>
<feature type="transmembrane region" description="Helical" evidence="1">
    <location>
        <begin position="94"/>
        <end position="117"/>
    </location>
</feature>
<name>A0A0G0YC12_9BACT</name>
<keyword evidence="1" id="KW-1133">Transmembrane helix</keyword>
<keyword evidence="1" id="KW-0472">Membrane</keyword>
<feature type="transmembrane region" description="Helical" evidence="1">
    <location>
        <begin position="12"/>
        <end position="33"/>
    </location>
</feature>
<feature type="transmembrane region" description="Helical" evidence="1">
    <location>
        <begin position="123"/>
        <end position="142"/>
    </location>
</feature>
<accession>A0A0G0YC12</accession>
<feature type="transmembrane region" description="Helical" evidence="1">
    <location>
        <begin position="179"/>
        <end position="205"/>
    </location>
</feature>
<reference evidence="2 3" key="1">
    <citation type="journal article" date="2015" name="Nature">
        <title>rRNA introns, odd ribosomes, and small enigmatic genomes across a large radiation of phyla.</title>
        <authorList>
            <person name="Brown C.T."/>
            <person name="Hug L.A."/>
            <person name="Thomas B.C."/>
            <person name="Sharon I."/>
            <person name="Castelle C.J."/>
            <person name="Singh A."/>
            <person name="Wilkins M.J."/>
            <person name="Williams K.H."/>
            <person name="Banfield J.F."/>
        </authorList>
    </citation>
    <scope>NUCLEOTIDE SEQUENCE [LARGE SCALE GENOMIC DNA]</scope>
</reference>
<sequence length="244" mass="27962">MKNLKKTTKSVGLVWSGITIFVFMVYGLPAIIWPSEVLWYHFFLQQLELWIGLCSLIFVIPEIFLNLLVRKYAPIVEGNVGIRNRMEEIVRLDFGRLFLGGVLGAFLIFRIIVWSGVPLIPDPGMFCLSFFVAIFSGLGWVYVNRHTRFWIVSSIMVSILIVFYGMVPKLDPVEFTTSLSLMLLVCYFFTPLISVLVSYPLLVLVDRTIARRKEKMITNRFLGSPRAGFCFFVGNQNYPQFGCV</sequence>
<dbReference type="AlphaFoldDB" id="A0A0G0YC12"/>
<proteinExistence type="predicted"/>
<keyword evidence="1" id="KW-0812">Transmembrane</keyword>
<feature type="transmembrane region" description="Helical" evidence="1">
    <location>
        <begin position="49"/>
        <end position="69"/>
    </location>
</feature>
<gene>
    <name evidence="2" type="ORF">UU48_C0007G0005</name>
</gene>
<organism evidence="2 3">
    <name type="scientific">Candidatus Uhrbacteria bacterium GW2011_GWF2_41_16</name>
    <dbReference type="NCBI Taxonomy" id="1618997"/>
    <lineage>
        <taxon>Bacteria</taxon>
        <taxon>Candidatus Uhriibacteriota</taxon>
    </lineage>
</organism>
<comment type="caution">
    <text evidence="2">The sequence shown here is derived from an EMBL/GenBank/DDBJ whole genome shotgun (WGS) entry which is preliminary data.</text>
</comment>
<protein>
    <submittedName>
        <fullName evidence="2">Uncharacterized protein</fullName>
    </submittedName>
</protein>